<dbReference type="SUPFAM" id="SSF51735">
    <property type="entry name" value="NAD(P)-binding Rossmann-fold domains"/>
    <property type="match status" value="1"/>
</dbReference>
<dbReference type="Proteomes" id="UP001595840">
    <property type="component" value="Unassembled WGS sequence"/>
</dbReference>
<dbReference type="InterPro" id="IPR013118">
    <property type="entry name" value="Mannitol_DH_C"/>
</dbReference>
<dbReference type="PRINTS" id="PR00084">
    <property type="entry name" value="MTLDHDRGNASE"/>
</dbReference>
<dbReference type="PANTHER" id="PTHR43362">
    <property type="entry name" value="MANNITOL DEHYDROGENASE DSF1-RELATED"/>
    <property type="match status" value="1"/>
</dbReference>
<dbReference type="Pfam" id="PF01232">
    <property type="entry name" value="Mannitol_dh"/>
    <property type="match status" value="1"/>
</dbReference>
<evidence type="ECO:0000313" key="5">
    <source>
        <dbReference type="EMBL" id="MFC4361654.1"/>
    </source>
</evidence>
<gene>
    <name evidence="5" type="ORF">ACFOX3_05025</name>
</gene>
<comment type="caution">
    <text evidence="5">The sequence shown here is derived from an EMBL/GenBank/DDBJ whole genome shotgun (WGS) entry which is preliminary data.</text>
</comment>
<name>A0ABV8V178_9GAMM</name>
<proteinExistence type="predicted"/>
<dbReference type="InterPro" id="IPR008927">
    <property type="entry name" value="6-PGluconate_DH-like_C_sf"/>
</dbReference>
<feature type="domain" description="Mannitol dehydrogenase C-terminal" evidence="4">
    <location>
        <begin position="285"/>
        <end position="482"/>
    </location>
</feature>
<protein>
    <submittedName>
        <fullName evidence="5">Mannitol dehydrogenase family protein</fullName>
        <ecNumber evidence="5">1.1.1.-</ecNumber>
    </submittedName>
</protein>
<dbReference type="SUPFAM" id="SSF48179">
    <property type="entry name" value="6-phosphogluconate dehydrogenase C-terminal domain-like"/>
    <property type="match status" value="1"/>
</dbReference>
<dbReference type="Pfam" id="PF08125">
    <property type="entry name" value="Mannitol_dh_C"/>
    <property type="match status" value="1"/>
</dbReference>
<dbReference type="InterPro" id="IPR050988">
    <property type="entry name" value="Mannitol_DH/Oxidoreductase"/>
</dbReference>
<feature type="domain" description="Mannitol dehydrogenase N-terminal" evidence="3">
    <location>
        <begin position="30"/>
        <end position="276"/>
    </location>
</feature>
<keyword evidence="1 5" id="KW-0560">Oxidoreductase</keyword>
<dbReference type="PROSITE" id="PS00974">
    <property type="entry name" value="MANNITOL_DHGENASE"/>
    <property type="match status" value="1"/>
</dbReference>
<accession>A0ABV8V178</accession>
<dbReference type="Gene3D" id="3.40.50.720">
    <property type="entry name" value="NAD(P)-binding Rossmann-like Domain"/>
    <property type="match status" value="1"/>
</dbReference>
<evidence type="ECO:0000313" key="6">
    <source>
        <dbReference type="Proteomes" id="UP001595840"/>
    </source>
</evidence>
<dbReference type="InterPro" id="IPR013328">
    <property type="entry name" value="6PGD_dom2"/>
</dbReference>
<evidence type="ECO:0000256" key="2">
    <source>
        <dbReference type="ARBA" id="ARBA00023027"/>
    </source>
</evidence>
<dbReference type="InterPro" id="IPR023027">
    <property type="entry name" value="Mannitol_DH_CS"/>
</dbReference>
<keyword evidence="2" id="KW-0520">NAD</keyword>
<dbReference type="RefSeq" id="WP_290259407.1">
    <property type="nucleotide sequence ID" value="NZ_JAUFQG010000004.1"/>
</dbReference>
<dbReference type="PANTHER" id="PTHR43362:SF1">
    <property type="entry name" value="MANNITOL DEHYDROGENASE 2-RELATED"/>
    <property type="match status" value="1"/>
</dbReference>
<evidence type="ECO:0000259" key="4">
    <source>
        <dbReference type="Pfam" id="PF08125"/>
    </source>
</evidence>
<dbReference type="EMBL" id="JBHSCX010000003">
    <property type="protein sequence ID" value="MFC4361654.1"/>
    <property type="molecule type" value="Genomic_DNA"/>
</dbReference>
<dbReference type="GO" id="GO:0016491">
    <property type="term" value="F:oxidoreductase activity"/>
    <property type="evidence" value="ECO:0007669"/>
    <property type="project" value="UniProtKB-KW"/>
</dbReference>
<dbReference type="Gene3D" id="1.10.1040.10">
    <property type="entry name" value="N-(1-d-carboxylethyl)-l-norvaline Dehydrogenase, domain 2"/>
    <property type="match status" value="1"/>
</dbReference>
<evidence type="ECO:0000259" key="3">
    <source>
        <dbReference type="Pfam" id="PF01232"/>
    </source>
</evidence>
<keyword evidence="6" id="KW-1185">Reference proteome</keyword>
<dbReference type="InterPro" id="IPR013131">
    <property type="entry name" value="Mannitol_DH_N"/>
</dbReference>
<dbReference type="EC" id="1.1.1.-" evidence="5"/>
<sequence>MNDSLSYATLDKLPASVKRPGYDPHSRAVGIVHMGIGNFHRAHQAVFIDDLLGKTDGDWRIIAVSLRSPAMRDKMREQDYLYTLKEKDAGQEQLRVIGAIDSVLVAPENPSAVIDALASPNTYVVTITVTEKGYCLIPGSRELDLDNPDIQSDITRAAAPKTLIGFLLEASRVRRAKDLPGLNILSCDNLPDNAQLLKHGLLTAARLQDSELASWIETHLGFCSTMVDRIVPATTAQHVDSISQATGLSDAGALLSETFRQWVIEDNFVTRSPNWRLAGALVVDDVAPYEAMKLRLLNGSHSALAYMGHLLGFEFIHQAVAEPALKQFVSNLMRQDMVPTLANLQDVDLAQYCDSILARFANTAVPYRCQQVANDGSQKLPQRIIQPLSQARAAGKLAIGPATVIAAWLAYLARSCKQGEEFSINDSGAEKLLPMLTRQQLTAQFPSLEHTQALLTHSGLFSKTLLDDTALMTLIQTTFSRIYREGLATVLNEKVIG</sequence>
<dbReference type="InterPro" id="IPR000669">
    <property type="entry name" value="Mannitol_DH"/>
</dbReference>
<dbReference type="InterPro" id="IPR036291">
    <property type="entry name" value="NAD(P)-bd_dom_sf"/>
</dbReference>
<reference evidence="6" key="1">
    <citation type="journal article" date="2019" name="Int. J. Syst. Evol. Microbiol.">
        <title>The Global Catalogue of Microorganisms (GCM) 10K type strain sequencing project: providing services to taxonomists for standard genome sequencing and annotation.</title>
        <authorList>
            <consortium name="The Broad Institute Genomics Platform"/>
            <consortium name="The Broad Institute Genome Sequencing Center for Infectious Disease"/>
            <person name="Wu L."/>
            <person name="Ma J."/>
        </authorList>
    </citation>
    <scope>NUCLEOTIDE SEQUENCE [LARGE SCALE GENOMIC DNA]</scope>
    <source>
        <strain evidence="6">CECT 8570</strain>
    </source>
</reference>
<organism evidence="5 6">
    <name type="scientific">Simiduia curdlanivorans</name>
    <dbReference type="NCBI Taxonomy" id="1492769"/>
    <lineage>
        <taxon>Bacteria</taxon>
        <taxon>Pseudomonadati</taxon>
        <taxon>Pseudomonadota</taxon>
        <taxon>Gammaproteobacteria</taxon>
        <taxon>Cellvibrionales</taxon>
        <taxon>Cellvibrionaceae</taxon>
        <taxon>Simiduia</taxon>
    </lineage>
</organism>
<evidence type="ECO:0000256" key="1">
    <source>
        <dbReference type="ARBA" id="ARBA00023002"/>
    </source>
</evidence>